<protein>
    <submittedName>
        <fullName evidence="1">Uncharacterized protein</fullName>
    </submittedName>
</protein>
<evidence type="ECO:0000313" key="1">
    <source>
        <dbReference type="EMBL" id="ACU45097.1"/>
    </source>
</evidence>
<name>E8Z6L7_PFIPI</name>
<dbReference type="AlphaFoldDB" id="E8Z6L7"/>
<sequence>AVAGVSAGASAAAAVSVGNTEVGGSSGSCLGYPTAKFLKRYADDLFKVVEWPEGGRMACVPVSEHRDPPAGLPELVPNVPLSPELARDVANCVAHPLVAQFTWDSLSALVEITRRTRIANWETIRAFPAKHLTMGHYDGHDRRDLLAQTRQEPPPPPEEDD</sequence>
<reference evidence="1" key="2">
    <citation type="book" date="2010" name="PROCEEDINGS OF 13TH INTERNATIONAL CONFERENCE ON HARMFUL ALGAE" publisher="International Society For The Study of Harmful Algae" city="Hong Kong, China">
        <title>Dinoflagellate meta-transcriptomics enabled by spliced leader.</title>
        <editorList>
            <person name="Unknown A."/>
        </editorList>
        <authorList>
            <person name="Lin S."/>
            <person name="Zhang H."/>
        </authorList>
    </citation>
    <scope>NUCLEOTIDE SEQUENCE</scope>
    <source>
        <strain evidence="1">CCMP1831</strain>
    </source>
</reference>
<organism evidence="1">
    <name type="scientific">Pfiesteria piscicida</name>
    <name type="common">Phantom dinoflagellate</name>
    <dbReference type="NCBI Taxonomy" id="71001"/>
    <lineage>
        <taxon>Eukaryota</taxon>
        <taxon>Sar</taxon>
        <taxon>Alveolata</taxon>
        <taxon>Dinophyceae</taxon>
        <taxon>Peridiniales</taxon>
        <taxon>Pfiesteriaceae</taxon>
        <taxon>Pfiesteria</taxon>
    </lineage>
</organism>
<accession>E8Z6L7</accession>
<proteinExistence type="evidence at transcript level"/>
<reference evidence="1" key="1">
    <citation type="submission" date="2008-12" db="EMBL/GenBank/DDBJ databases">
        <authorList>
            <person name="Zhang H."/>
            <person name="Lin S."/>
        </authorList>
    </citation>
    <scope>NUCLEOTIDE SEQUENCE</scope>
    <source>
        <strain evidence="1">CCMP1831</strain>
    </source>
</reference>
<feature type="non-terminal residue" evidence="1">
    <location>
        <position position="1"/>
    </location>
</feature>
<dbReference type="EMBL" id="FJ600048">
    <property type="protein sequence ID" value="ACU45097.1"/>
    <property type="molecule type" value="mRNA"/>
</dbReference>